<dbReference type="Pfam" id="PF00379">
    <property type="entry name" value="Chitin_bind_4"/>
    <property type="match status" value="1"/>
</dbReference>
<evidence type="ECO:0000313" key="5">
    <source>
        <dbReference type="EMBL" id="CAH0724177.1"/>
    </source>
</evidence>
<dbReference type="InterPro" id="IPR000618">
    <property type="entry name" value="Insect_cuticle"/>
</dbReference>
<dbReference type="InterPro" id="IPR050468">
    <property type="entry name" value="Cuticle_Struct_Prot"/>
</dbReference>
<keyword evidence="2 4" id="KW-0732">Signal</keyword>
<accession>A0A8J9UQL8</accession>
<evidence type="ECO:0000256" key="3">
    <source>
        <dbReference type="PROSITE-ProRule" id="PRU00497"/>
    </source>
</evidence>
<evidence type="ECO:0000256" key="2">
    <source>
        <dbReference type="ARBA" id="ARBA00022729"/>
    </source>
</evidence>
<feature type="non-terminal residue" evidence="5">
    <location>
        <position position="252"/>
    </location>
</feature>
<name>A0A8J9UQL8_9NEOP</name>
<dbReference type="PANTHER" id="PTHR10380">
    <property type="entry name" value="CUTICLE PROTEIN"/>
    <property type="match status" value="1"/>
</dbReference>
<dbReference type="InterPro" id="IPR031311">
    <property type="entry name" value="CHIT_BIND_RR_consensus"/>
</dbReference>
<keyword evidence="6" id="KW-1185">Reference proteome</keyword>
<feature type="signal peptide" evidence="4">
    <location>
        <begin position="1"/>
        <end position="19"/>
    </location>
</feature>
<dbReference type="AlphaFoldDB" id="A0A8J9UQL8"/>
<dbReference type="PANTHER" id="PTHR10380:SF229">
    <property type="entry name" value="CUTICULAR PROTEIN 49AF, ISOFORM A"/>
    <property type="match status" value="1"/>
</dbReference>
<dbReference type="GO" id="GO:0062129">
    <property type="term" value="C:chitin-based extracellular matrix"/>
    <property type="evidence" value="ECO:0007669"/>
    <property type="project" value="TreeGrafter"/>
</dbReference>
<feature type="chain" id="PRO_5035473975" evidence="4">
    <location>
        <begin position="20"/>
        <end position="252"/>
    </location>
</feature>
<dbReference type="OrthoDB" id="7484114at2759"/>
<evidence type="ECO:0000256" key="1">
    <source>
        <dbReference type="ARBA" id="ARBA00022460"/>
    </source>
</evidence>
<dbReference type="Proteomes" id="UP000838878">
    <property type="component" value="Chromosome 4"/>
</dbReference>
<evidence type="ECO:0000256" key="4">
    <source>
        <dbReference type="SAM" id="SignalP"/>
    </source>
</evidence>
<evidence type="ECO:0000313" key="6">
    <source>
        <dbReference type="Proteomes" id="UP000838878"/>
    </source>
</evidence>
<organism evidence="5 6">
    <name type="scientific">Brenthis ino</name>
    <name type="common">lesser marbled fritillary</name>
    <dbReference type="NCBI Taxonomy" id="405034"/>
    <lineage>
        <taxon>Eukaryota</taxon>
        <taxon>Metazoa</taxon>
        <taxon>Ecdysozoa</taxon>
        <taxon>Arthropoda</taxon>
        <taxon>Hexapoda</taxon>
        <taxon>Insecta</taxon>
        <taxon>Pterygota</taxon>
        <taxon>Neoptera</taxon>
        <taxon>Endopterygota</taxon>
        <taxon>Lepidoptera</taxon>
        <taxon>Glossata</taxon>
        <taxon>Ditrysia</taxon>
        <taxon>Papilionoidea</taxon>
        <taxon>Nymphalidae</taxon>
        <taxon>Heliconiinae</taxon>
        <taxon>Argynnini</taxon>
        <taxon>Brenthis</taxon>
    </lineage>
</organism>
<keyword evidence="1 3" id="KW-0193">Cuticle</keyword>
<dbReference type="PROSITE" id="PS00233">
    <property type="entry name" value="CHIT_BIND_RR_1"/>
    <property type="match status" value="1"/>
</dbReference>
<gene>
    <name evidence="5" type="ORF">BINO364_LOCUS9922</name>
</gene>
<reference evidence="5" key="1">
    <citation type="submission" date="2021-12" db="EMBL/GenBank/DDBJ databases">
        <authorList>
            <person name="Martin H S."/>
        </authorList>
    </citation>
    <scope>NUCLEOTIDE SEQUENCE</scope>
</reference>
<protein>
    <submittedName>
        <fullName evidence="5">Uncharacterized protein</fullName>
    </submittedName>
</protein>
<dbReference type="GO" id="GO:0008010">
    <property type="term" value="F:structural constituent of chitin-based larval cuticle"/>
    <property type="evidence" value="ECO:0007669"/>
    <property type="project" value="TreeGrafter"/>
</dbReference>
<dbReference type="PROSITE" id="PS51155">
    <property type="entry name" value="CHIT_BIND_RR_2"/>
    <property type="match status" value="1"/>
</dbReference>
<sequence>MTLLTYYIIFAALIAAGGAAKLDHSYLPPAFAATAGGSAGNLQLPFSRSNQVSQGVPAGGFFNDHQGVVVDAAPAVAGVRASNQQSGLGAPRISYGSTESKVGDAAFRVTAQNQGFLNEFGEPDLSAFHKPPSSSSSSSGHLQIIRDPSHTLNYQNVIGIDKFNYGFETNNGIKVAQNGIDMNGVQSQGAFSYFGDDGKQYSVSYTADKNGYRPQGSHLPTPPPIPPEILLSLERNAKDEAAGIIDDGKLSF</sequence>
<dbReference type="PRINTS" id="PR00947">
    <property type="entry name" value="CUTICLE"/>
</dbReference>
<proteinExistence type="predicted"/>
<dbReference type="EMBL" id="OV170224">
    <property type="protein sequence ID" value="CAH0724177.1"/>
    <property type="molecule type" value="Genomic_DNA"/>
</dbReference>